<protein>
    <submittedName>
        <fullName evidence="1">RNA polymerase II C-terminal domain kinase beta subunit</fullName>
        <ecNumber evidence="1">3.2.1.21</ecNumber>
    </submittedName>
</protein>
<keyword evidence="2" id="KW-1185">Reference proteome</keyword>
<comment type="caution">
    <text evidence="1">The sequence shown here is derived from an EMBL/GenBank/DDBJ whole genome shotgun (WGS) entry which is preliminary data.</text>
</comment>
<sequence length="260" mass="29577">MSINRIMDTYKLPYMRKARKNCVLITQAARKLGFPTRTYCTAQMVNYKVYTNHQEAMTHNSLYLATCSLFVASKMEETIKRIRDIVGMMYAIEMSVPDAEDIDGGVLDRIRGSVLSCEEFVLEAIGFDFRTSQAHRTYIKVAKMLKVKKELAEIGWHAFTDCYQTLLPLQYPPIVLISASICLAWNLERLEEGAETQDVFEEVIGEHWDRGRKEKMVEPETEKDEEECEEGGGGEQDMDVDEESGAEKGGEDQATTKQGK</sequence>
<accession>A0ACC1HEU4</accession>
<evidence type="ECO:0000313" key="1">
    <source>
        <dbReference type="EMBL" id="KAJ1674146.1"/>
    </source>
</evidence>
<organism evidence="1 2">
    <name type="scientific">Spiromyces aspiralis</name>
    <dbReference type="NCBI Taxonomy" id="68401"/>
    <lineage>
        <taxon>Eukaryota</taxon>
        <taxon>Fungi</taxon>
        <taxon>Fungi incertae sedis</taxon>
        <taxon>Zoopagomycota</taxon>
        <taxon>Kickxellomycotina</taxon>
        <taxon>Kickxellomycetes</taxon>
        <taxon>Kickxellales</taxon>
        <taxon>Kickxellaceae</taxon>
        <taxon>Spiromyces</taxon>
    </lineage>
</organism>
<keyword evidence="1" id="KW-0418">Kinase</keyword>
<name>A0ACC1HEU4_9FUNG</name>
<keyword evidence="1" id="KW-0326">Glycosidase</keyword>
<reference evidence="1" key="1">
    <citation type="submission" date="2022-06" db="EMBL/GenBank/DDBJ databases">
        <title>Phylogenomic reconstructions and comparative analyses of Kickxellomycotina fungi.</title>
        <authorList>
            <person name="Reynolds N.K."/>
            <person name="Stajich J.E."/>
            <person name="Barry K."/>
            <person name="Grigoriev I.V."/>
            <person name="Crous P."/>
            <person name="Smith M.E."/>
        </authorList>
    </citation>
    <scope>NUCLEOTIDE SEQUENCE</scope>
    <source>
        <strain evidence="1">RSA 2271</strain>
    </source>
</reference>
<dbReference type="Proteomes" id="UP001145114">
    <property type="component" value="Unassembled WGS sequence"/>
</dbReference>
<evidence type="ECO:0000313" key="2">
    <source>
        <dbReference type="Proteomes" id="UP001145114"/>
    </source>
</evidence>
<keyword evidence="1" id="KW-0378">Hydrolase</keyword>
<proteinExistence type="predicted"/>
<keyword evidence="1" id="KW-0808">Transferase</keyword>
<dbReference type="EC" id="3.2.1.21" evidence="1"/>
<gene>
    <name evidence="1" type="primary">CTK2</name>
    <name evidence="1" type="ORF">EV182_003865</name>
</gene>
<dbReference type="EMBL" id="JAMZIH010006221">
    <property type="protein sequence ID" value="KAJ1674146.1"/>
    <property type="molecule type" value="Genomic_DNA"/>
</dbReference>